<keyword evidence="4" id="KW-0663">Pyridoxal phosphate</keyword>
<dbReference type="SUPFAM" id="SSF53383">
    <property type="entry name" value="PLP-dependent transferases"/>
    <property type="match status" value="1"/>
</dbReference>
<evidence type="ECO:0000256" key="5">
    <source>
        <dbReference type="ARBA" id="ARBA00023015"/>
    </source>
</evidence>
<comment type="caution">
    <text evidence="9">The sequence shown here is derived from an EMBL/GenBank/DDBJ whole genome shotgun (WGS) entry which is preliminary data.</text>
</comment>
<dbReference type="PANTHER" id="PTHR46577:SF1">
    <property type="entry name" value="HTH-TYPE TRANSCRIPTIONAL REGULATORY PROTEIN GABR"/>
    <property type="match status" value="1"/>
</dbReference>
<dbReference type="Proteomes" id="UP000282076">
    <property type="component" value="Unassembled WGS sequence"/>
</dbReference>
<dbReference type="SUPFAM" id="SSF46785">
    <property type="entry name" value="Winged helix' DNA-binding domain"/>
    <property type="match status" value="1"/>
</dbReference>
<dbReference type="Gene3D" id="3.90.1150.10">
    <property type="entry name" value="Aspartate Aminotransferase, domain 1"/>
    <property type="match status" value="1"/>
</dbReference>
<evidence type="ECO:0000256" key="1">
    <source>
        <dbReference type="ARBA" id="ARBA00001933"/>
    </source>
</evidence>
<dbReference type="PANTHER" id="PTHR46577">
    <property type="entry name" value="HTH-TYPE TRANSCRIPTIONAL REGULATORY PROTEIN GABR"/>
    <property type="match status" value="1"/>
</dbReference>
<dbReference type="RefSeq" id="WP_120974923.1">
    <property type="nucleotide sequence ID" value="NZ_RBZM01000002.1"/>
</dbReference>
<dbReference type="Gene3D" id="1.10.10.10">
    <property type="entry name" value="Winged helix-like DNA-binding domain superfamily/Winged helix DNA-binding domain"/>
    <property type="match status" value="1"/>
</dbReference>
<dbReference type="GO" id="GO:0008483">
    <property type="term" value="F:transaminase activity"/>
    <property type="evidence" value="ECO:0007669"/>
    <property type="project" value="UniProtKB-KW"/>
</dbReference>
<dbReference type="SMART" id="SM00345">
    <property type="entry name" value="HTH_GNTR"/>
    <property type="match status" value="1"/>
</dbReference>
<keyword evidence="3 9" id="KW-0032">Aminotransferase</keyword>
<dbReference type="CDD" id="cd07377">
    <property type="entry name" value="WHTH_GntR"/>
    <property type="match status" value="1"/>
</dbReference>
<dbReference type="InterPro" id="IPR015424">
    <property type="entry name" value="PyrdxlP-dep_Trfase"/>
</dbReference>
<evidence type="ECO:0000259" key="8">
    <source>
        <dbReference type="PROSITE" id="PS50949"/>
    </source>
</evidence>
<dbReference type="AlphaFoldDB" id="A0A494YAJ5"/>
<keyword evidence="5" id="KW-0805">Transcription regulation</keyword>
<dbReference type="PROSITE" id="PS50949">
    <property type="entry name" value="HTH_GNTR"/>
    <property type="match status" value="1"/>
</dbReference>
<dbReference type="InterPro" id="IPR036390">
    <property type="entry name" value="WH_DNA-bd_sf"/>
</dbReference>
<evidence type="ECO:0000256" key="7">
    <source>
        <dbReference type="ARBA" id="ARBA00023163"/>
    </source>
</evidence>
<dbReference type="OrthoDB" id="9802601at2"/>
<dbReference type="InterPro" id="IPR036388">
    <property type="entry name" value="WH-like_DNA-bd_sf"/>
</dbReference>
<reference evidence="9 10" key="1">
    <citation type="submission" date="2018-10" db="EMBL/GenBank/DDBJ databases">
        <title>Cohnella sp. M2MS4P-1, whole genome shotgun sequence.</title>
        <authorList>
            <person name="Tuo L."/>
        </authorList>
    </citation>
    <scope>NUCLEOTIDE SEQUENCE [LARGE SCALE GENOMIC DNA]</scope>
    <source>
        <strain evidence="9 10">M2MS4P-1</strain>
    </source>
</reference>
<evidence type="ECO:0000313" key="9">
    <source>
        <dbReference type="EMBL" id="RKP57308.1"/>
    </source>
</evidence>
<dbReference type="InterPro" id="IPR051446">
    <property type="entry name" value="HTH_trans_reg/aminotransferase"/>
</dbReference>
<comment type="similarity">
    <text evidence="2">In the C-terminal section; belongs to the class-I pyridoxal-phosphate-dependent aminotransferase family.</text>
</comment>
<accession>A0A494YAJ5</accession>
<keyword evidence="10" id="KW-1185">Reference proteome</keyword>
<dbReference type="CDD" id="cd00609">
    <property type="entry name" value="AAT_like"/>
    <property type="match status" value="1"/>
</dbReference>
<evidence type="ECO:0000313" key="10">
    <source>
        <dbReference type="Proteomes" id="UP000282076"/>
    </source>
</evidence>
<dbReference type="InterPro" id="IPR015422">
    <property type="entry name" value="PyrdxlP-dep_Trfase_small"/>
</dbReference>
<sequence length="476" mass="54074">MGKTQGIADGGNPLFKQVYDYIVDRIERGEWKAHDKLPSVRLLAAQFKMNRLTVFKAYGMLKEQGIAYVKEKSGYYVSAGNKSNVRQLPAYRSEDARLSASVHLKNSLNDIQQIPVDYQFSQALIDPNLLPNLFLSDYVKRVFDLYPKLMGTYSTPQGDAELRQSLSRYLGGELRVELSASDLLITSGSQQAIDLISRTFVRPMDAILIERPTYSAGMDIFRQQGARFLPVDIHPHGYDLEHVESLMMNHRPRLFYLNPTFHNPTGYTVPASQRKRLVELAERYKCLLVEDDAFHDMYFDVPPPPPLFAFDTDGWVVHLRGFSKYVAPGLRICAIAARPNVLEPLITAKSLADNGTPLVNQKIFLHYFESVRMRQHIGKLRTALQMRKDVMERELAETGWSWVSPQGGLNLWLRLPDTVTADELLKLSIRQSVSFVPGDICDPLGEMESRIRLSYSFVNEATIKEGIKRLTDIARG</sequence>
<keyword evidence="9" id="KW-0808">Transferase</keyword>
<dbReference type="GO" id="GO:0003677">
    <property type="term" value="F:DNA binding"/>
    <property type="evidence" value="ECO:0007669"/>
    <property type="project" value="UniProtKB-KW"/>
</dbReference>
<evidence type="ECO:0000256" key="3">
    <source>
        <dbReference type="ARBA" id="ARBA00022576"/>
    </source>
</evidence>
<organism evidence="9 10">
    <name type="scientific">Cohnella endophytica</name>
    <dbReference type="NCBI Taxonomy" id="2419778"/>
    <lineage>
        <taxon>Bacteria</taxon>
        <taxon>Bacillati</taxon>
        <taxon>Bacillota</taxon>
        <taxon>Bacilli</taxon>
        <taxon>Bacillales</taxon>
        <taxon>Paenibacillaceae</taxon>
        <taxon>Cohnella</taxon>
    </lineage>
</organism>
<gene>
    <name evidence="9" type="ORF">D7Z26_04835</name>
</gene>
<dbReference type="InterPro" id="IPR015421">
    <property type="entry name" value="PyrdxlP-dep_Trfase_major"/>
</dbReference>
<protein>
    <submittedName>
        <fullName evidence="9">PLP-dependent aminotransferase family protein</fullName>
    </submittedName>
</protein>
<dbReference type="EMBL" id="RBZM01000002">
    <property type="protein sequence ID" value="RKP57308.1"/>
    <property type="molecule type" value="Genomic_DNA"/>
</dbReference>
<dbReference type="Pfam" id="PF00392">
    <property type="entry name" value="GntR"/>
    <property type="match status" value="1"/>
</dbReference>
<dbReference type="Pfam" id="PF00155">
    <property type="entry name" value="Aminotran_1_2"/>
    <property type="match status" value="1"/>
</dbReference>
<dbReference type="GO" id="GO:0003700">
    <property type="term" value="F:DNA-binding transcription factor activity"/>
    <property type="evidence" value="ECO:0007669"/>
    <property type="project" value="InterPro"/>
</dbReference>
<keyword evidence="6" id="KW-0238">DNA-binding</keyword>
<name>A0A494YAJ5_9BACL</name>
<feature type="domain" description="HTH gntR-type" evidence="8">
    <location>
        <begin position="12"/>
        <end position="80"/>
    </location>
</feature>
<evidence type="ECO:0000256" key="4">
    <source>
        <dbReference type="ARBA" id="ARBA00022898"/>
    </source>
</evidence>
<evidence type="ECO:0000256" key="6">
    <source>
        <dbReference type="ARBA" id="ARBA00023125"/>
    </source>
</evidence>
<proteinExistence type="inferred from homology"/>
<evidence type="ECO:0000256" key="2">
    <source>
        <dbReference type="ARBA" id="ARBA00005384"/>
    </source>
</evidence>
<dbReference type="Gene3D" id="3.40.640.10">
    <property type="entry name" value="Type I PLP-dependent aspartate aminotransferase-like (Major domain)"/>
    <property type="match status" value="1"/>
</dbReference>
<dbReference type="InterPro" id="IPR004839">
    <property type="entry name" value="Aminotransferase_I/II_large"/>
</dbReference>
<comment type="cofactor">
    <cofactor evidence="1">
        <name>pyridoxal 5'-phosphate</name>
        <dbReference type="ChEBI" id="CHEBI:597326"/>
    </cofactor>
</comment>
<dbReference type="GO" id="GO:0030170">
    <property type="term" value="F:pyridoxal phosphate binding"/>
    <property type="evidence" value="ECO:0007669"/>
    <property type="project" value="InterPro"/>
</dbReference>
<dbReference type="InterPro" id="IPR000524">
    <property type="entry name" value="Tscrpt_reg_HTH_GntR"/>
</dbReference>
<keyword evidence="7" id="KW-0804">Transcription</keyword>